<dbReference type="PROSITE" id="PS50966">
    <property type="entry name" value="ZF_SWIM"/>
    <property type="match status" value="1"/>
</dbReference>
<dbReference type="EMBL" id="JAHXZJ010000374">
    <property type="protein sequence ID" value="KAH0560871.1"/>
    <property type="molecule type" value="Genomic_DNA"/>
</dbReference>
<reference evidence="3 4" key="1">
    <citation type="journal article" date="2021" name="J. Hered.">
        <title>A chromosome-level genome assembly of the parasitoid wasp, Cotesia glomerata (Hymenoptera: Braconidae).</title>
        <authorList>
            <person name="Pinto B.J."/>
            <person name="Weis J.J."/>
            <person name="Gamble T."/>
            <person name="Ode P.J."/>
            <person name="Paul R."/>
            <person name="Zaspel J.M."/>
        </authorList>
    </citation>
    <scope>NUCLEOTIDE SEQUENCE [LARGE SCALE GENOMIC DNA]</scope>
    <source>
        <strain evidence="3">CgM1</strain>
    </source>
</reference>
<evidence type="ECO:0000259" key="2">
    <source>
        <dbReference type="PROSITE" id="PS50966"/>
    </source>
</evidence>
<keyword evidence="1" id="KW-0479">Metal-binding</keyword>
<proteinExistence type="predicted"/>
<keyword evidence="1" id="KW-0862">Zinc</keyword>
<dbReference type="InterPro" id="IPR007527">
    <property type="entry name" value="Znf_SWIM"/>
</dbReference>
<evidence type="ECO:0000313" key="3">
    <source>
        <dbReference type="EMBL" id="KAH0560871.1"/>
    </source>
</evidence>
<evidence type="ECO:0000256" key="1">
    <source>
        <dbReference type="PROSITE-ProRule" id="PRU00325"/>
    </source>
</evidence>
<feature type="domain" description="SWIM-type" evidence="2">
    <location>
        <begin position="52"/>
        <end position="91"/>
    </location>
</feature>
<dbReference type="PANTHER" id="PTHR31569:SF4">
    <property type="entry name" value="SWIM-TYPE DOMAIN-CONTAINING PROTEIN"/>
    <property type="match status" value="1"/>
</dbReference>
<accession>A0AAV7IH27</accession>
<organism evidence="3 4">
    <name type="scientific">Cotesia glomerata</name>
    <name type="common">Lepidopteran parasitic wasp</name>
    <name type="synonym">Apanteles glomeratus</name>
    <dbReference type="NCBI Taxonomy" id="32391"/>
    <lineage>
        <taxon>Eukaryota</taxon>
        <taxon>Metazoa</taxon>
        <taxon>Ecdysozoa</taxon>
        <taxon>Arthropoda</taxon>
        <taxon>Hexapoda</taxon>
        <taxon>Insecta</taxon>
        <taxon>Pterygota</taxon>
        <taxon>Neoptera</taxon>
        <taxon>Endopterygota</taxon>
        <taxon>Hymenoptera</taxon>
        <taxon>Apocrita</taxon>
        <taxon>Ichneumonoidea</taxon>
        <taxon>Braconidae</taxon>
        <taxon>Microgastrinae</taxon>
        <taxon>Cotesia</taxon>
    </lineage>
</organism>
<keyword evidence="4" id="KW-1185">Reference proteome</keyword>
<keyword evidence="1" id="KW-0863">Zinc-finger</keyword>
<dbReference type="PANTHER" id="PTHR31569">
    <property type="entry name" value="SWIM-TYPE DOMAIN-CONTAINING PROTEIN"/>
    <property type="match status" value="1"/>
</dbReference>
<dbReference type="AlphaFoldDB" id="A0AAV7IH27"/>
<sequence length="217" mass="25065">MKRLNVNNSEEGSIQREYANYLTSFAYKKISKELNAYKKIVINNYSSDTDESTISTNLNTYVTSSNLCNCHFFQSKNLPCRHIMAHRAFVDKPIFDHKLYADKWSKEYGIQQLSNEKYREVTAEPHETSSISSPIISKTPVRSIKTASQRRQALKERANELVEIGSLSTGELYKQKEELLDKLIEGWRQGRIGRIVFENDLGNSSSQKKKLMQQENK</sequence>
<evidence type="ECO:0000313" key="4">
    <source>
        <dbReference type="Proteomes" id="UP000826195"/>
    </source>
</evidence>
<name>A0AAV7IH27_COTGL</name>
<comment type="caution">
    <text evidence="3">The sequence shown here is derived from an EMBL/GenBank/DDBJ whole genome shotgun (WGS) entry which is preliminary data.</text>
</comment>
<dbReference type="Pfam" id="PF04434">
    <property type="entry name" value="SWIM"/>
    <property type="match status" value="1"/>
</dbReference>
<dbReference type="Proteomes" id="UP000826195">
    <property type="component" value="Unassembled WGS sequence"/>
</dbReference>
<gene>
    <name evidence="3" type="ORF">KQX54_009623</name>
</gene>
<dbReference type="GO" id="GO:0008270">
    <property type="term" value="F:zinc ion binding"/>
    <property type="evidence" value="ECO:0007669"/>
    <property type="project" value="UniProtKB-KW"/>
</dbReference>
<dbReference type="InterPro" id="IPR052579">
    <property type="entry name" value="Zinc_finger_SWIM"/>
</dbReference>
<protein>
    <recommendedName>
        <fullName evidence="2">SWIM-type domain-containing protein</fullName>
    </recommendedName>
</protein>